<dbReference type="AlphaFoldDB" id="A0A1H8JUL7"/>
<evidence type="ECO:0000256" key="1">
    <source>
        <dbReference type="SAM" id="Phobius"/>
    </source>
</evidence>
<dbReference type="InterPro" id="IPR013424">
    <property type="entry name" value="Ice-binding_C"/>
</dbReference>
<feature type="domain" description="Ice-binding protein C-terminal" evidence="2">
    <location>
        <begin position="165"/>
        <end position="189"/>
    </location>
</feature>
<evidence type="ECO:0000313" key="4">
    <source>
        <dbReference type="Proteomes" id="UP000182160"/>
    </source>
</evidence>
<sequence>MADNNSDPNFIGSVEKNWSDVFPGGLTIDGITLNASGSNVNQTFADAFFDKGNAGLGVCSTTHGSIGSSGCATGTGSNTSDDNVQNSQGGETLTLDFGKTVNISDIFFNDDGHVALSGGLNINGNAVTVSNGLVTNGFEFLSGSSVYNFSYTQSQFYLASATVAPVPLPATGFLFLSALGGLGLARRRRKAA</sequence>
<gene>
    <name evidence="3" type="ORF">SAMN04488077_1372</name>
</gene>
<keyword evidence="1" id="KW-0812">Transmembrane</keyword>
<protein>
    <submittedName>
        <fullName evidence="3">VPLPA-CTERM protein sorting domain-containing protein</fullName>
    </submittedName>
</protein>
<keyword evidence="1" id="KW-1133">Transmembrane helix</keyword>
<accession>A0A1H8JUL7</accession>
<dbReference type="InterPro" id="IPR022472">
    <property type="entry name" value="VPLPA-CTERM"/>
</dbReference>
<dbReference type="Proteomes" id="UP000182160">
    <property type="component" value="Unassembled WGS sequence"/>
</dbReference>
<evidence type="ECO:0000259" key="2">
    <source>
        <dbReference type="Pfam" id="PF07589"/>
    </source>
</evidence>
<dbReference type="RefSeq" id="WP_083398242.1">
    <property type="nucleotide sequence ID" value="NZ_FOBO01000037.1"/>
</dbReference>
<evidence type="ECO:0000313" key="3">
    <source>
        <dbReference type="EMBL" id="SEN83976.1"/>
    </source>
</evidence>
<dbReference type="Pfam" id="PF07589">
    <property type="entry name" value="PEP-CTERM"/>
    <property type="match status" value="1"/>
</dbReference>
<dbReference type="NCBIfam" id="TIGR03370">
    <property type="entry name" value="VPLPA-CTERM"/>
    <property type="match status" value="1"/>
</dbReference>
<organism evidence="3 4">
    <name type="scientific">Roseovarius tolerans</name>
    <dbReference type="NCBI Taxonomy" id="74031"/>
    <lineage>
        <taxon>Bacteria</taxon>
        <taxon>Pseudomonadati</taxon>
        <taxon>Pseudomonadota</taxon>
        <taxon>Alphaproteobacteria</taxon>
        <taxon>Rhodobacterales</taxon>
        <taxon>Roseobacteraceae</taxon>
        <taxon>Roseovarius</taxon>
    </lineage>
</organism>
<keyword evidence="1" id="KW-0472">Membrane</keyword>
<proteinExistence type="predicted"/>
<dbReference type="EMBL" id="FOBO01000037">
    <property type="protein sequence ID" value="SEN83976.1"/>
    <property type="molecule type" value="Genomic_DNA"/>
</dbReference>
<feature type="transmembrane region" description="Helical" evidence="1">
    <location>
        <begin position="156"/>
        <end position="185"/>
    </location>
</feature>
<reference evidence="3 4" key="1">
    <citation type="submission" date="2016-10" db="EMBL/GenBank/DDBJ databases">
        <authorList>
            <person name="de Groot N.N."/>
        </authorList>
    </citation>
    <scope>NUCLEOTIDE SEQUENCE [LARGE SCALE GENOMIC DNA]</scope>
    <source>
        <strain evidence="3 4">DSM 11457</strain>
    </source>
</reference>
<name>A0A1H8JUL7_9RHOB</name>